<protein>
    <submittedName>
        <fullName evidence="1">Uncharacterized protein</fullName>
    </submittedName>
</protein>
<proteinExistence type="predicted"/>
<accession>A0A8J2TS56</accession>
<reference evidence="1 2" key="1">
    <citation type="journal article" date="2014" name="Int. J. Syst. Evol. Microbiol.">
        <title>Complete genome sequence of Corynebacterium casei LMG S-19264T (=DSM 44701T), isolated from a smear-ripened cheese.</title>
        <authorList>
            <consortium name="US DOE Joint Genome Institute (JGI-PGF)"/>
            <person name="Walter F."/>
            <person name="Albersmeier A."/>
            <person name="Kalinowski J."/>
            <person name="Ruckert C."/>
        </authorList>
    </citation>
    <scope>NUCLEOTIDE SEQUENCE [LARGE SCALE GENOMIC DNA]</scope>
    <source>
        <strain evidence="1 2">CGMCC 1.15295</strain>
    </source>
</reference>
<sequence length="171" mass="20061">MTNRNRNIALIIGFFVAILVCFQLAFSKTFELKSEYQKLSNEYLQFQNIPKQLSILKQKEQFYDSLLTINQLKDSSIQNSLLNTINNYAQTNNLKVSSFLKPHVNIKNEELTIKTYQFILEGDYNTIINLIYHLEQKTKFGEIINLQFEKKKNFKTGNYFLQASVLLKSLE</sequence>
<comment type="caution">
    <text evidence="1">The sequence shown here is derived from an EMBL/GenBank/DDBJ whole genome shotgun (WGS) entry which is preliminary data.</text>
</comment>
<organism evidence="1 2">
    <name type="scientific">Aquaticitalea lipolytica</name>
    <dbReference type="NCBI Taxonomy" id="1247562"/>
    <lineage>
        <taxon>Bacteria</taxon>
        <taxon>Pseudomonadati</taxon>
        <taxon>Bacteroidota</taxon>
        <taxon>Flavobacteriia</taxon>
        <taxon>Flavobacteriales</taxon>
        <taxon>Flavobacteriaceae</taxon>
        <taxon>Aquaticitalea</taxon>
    </lineage>
</organism>
<evidence type="ECO:0000313" key="1">
    <source>
        <dbReference type="EMBL" id="GFZ95206.1"/>
    </source>
</evidence>
<name>A0A8J2TS56_9FLAO</name>
<dbReference type="InterPro" id="IPR014717">
    <property type="entry name" value="Transl_elong_EF1B/ribsomal_bS6"/>
</dbReference>
<dbReference type="Proteomes" id="UP000598120">
    <property type="component" value="Unassembled WGS sequence"/>
</dbReference>
<keyword evidence="2" id="KW-1185">Reference proteome</keyword>
<dbReference type="RefSeq" id="WP_188607083.1">
    <property type="nucleotide sequence ID" value="NZ_BMIC01000027.1"/>
</dbReference>
<gene>
    <name evidence="1" type="ORF">GCM10011531_28340</name>
</gene>
<dbReference type="EMBL" id="BMIC01000027">
    <property type="protein sequence ID" value="GFZ95206.1"/>
    <property type="molecule type" value="Genomic_DNA"/>
</dbReference>
<dbReference type="Gene3D" id="3.30.70.60">
    <property type="match status" value="1"/>
</dbReference>
<evidence type="ECO:0000313" key="2">
    <source>
        <dbReference type="Proteomes" id="UP000598120"/>
    </source>
</evidence>
<dbReference type="AlphaFoldDB" id="A0A8J2TS56"/>